<protein>
    <recommendedName>
        <fullName evidence="9">Innexin</fullName>
    </recommendedName>
</protein>
<name>G7YU10_CLOSI</name>
<keyword evidence="3" id="KW-1003">Cell membrane</keyword>
<keyword evidence="11" id="KW-1185">Reference proteome</keyword>
<keyword evidence="7 9" id="KW-0472">Membrane</keyword>
<evidence type="ECO:0000256" key="2">
    <source>
        <dbReference type="ARBA" id="ARBA00022448"/>
    </source>
</evidence>
<dbReference type="PANTHER" id="PTHR11893">
    <property type="entry name" value="INNEXIN"/>
    <property type="match status" value="1"/>
</dbReference>
<reference evidence="10" key="1">
    <citation type="journal article" date="2011" name="Genome Biol.">
        <title>The draft genome of the carcinogenic human liver fluke Clonorchis sinensis.</title>
        <authorList>
            <person name="Wang X."/>
            <person name="Chen W."/>
            <person name="Huang Y."/>
            <person name="Sun J."/>
            <person name="Men J."/>
            <person name="Liu H."/>
            <person name="Luo F."/>
            <person name="Guo L."/>
            <person name="Lv X."/>
            <person name="Deng C."/>
            <person name="Zhou C."/>
            <person name="Fan Y."/>
            <person name="Li X."/>
            <person name="Huang L."/>
            <person name="Hu Y."/>
            <person name="Liang C."/>
            <person name="Hu X."/>
            <person name="Xu J."/>
            <person name="Yu X."/>
        </authorList>
    </citation>
    <scope>NUCLEOTIDE SEQUENCE [LARGE SCALE GENOMIC DNA]</scope>
    <source>
        <strain evidence="10">Henan</strain>
    </source>
</reference>
<dbReference type="GO" id="GO:0005886">
    <property type="term" value="C:plasma membrane"/>
    <property type="evidence" value="ECO:0007669"/>
    <property type="project" value="UniProtKB-SubCell"/>
</dbReference>
<keyword evidence="6 9" id="KW-0406">Ion transport</keyword>
<dbReference type="Proteomes" id="UP000008909">
    <property type="component" value="Unassembled WGS sequence"/>
</dbReference>
<evidence type="ECO:0000313" key="11">
    <source>
        <dbReference type="Proteomes" id="UP000008909"/>
    </source>
</evidence>
<keyword evidence="2 9" id="KW-0813">Transport</keyword>
<evidence type="ECO:0000256" key="7">
    <source>
        <dbReference type="ARBA" id="ARBA00023136"/>
    </source>
</evidence>
<evidence type="ECO:0000256" key="9">
    <source>
        <dbReference type="RuleBase" id="RU010713"/>
    </source>
</evidence>
<comment type="similarity">
    <text evidence="9">Belongs to the pannexin family.</text>
</comment>
<organism evidence="10 11">
    <name type="scientific">Clonorchis sinensis</name>
    <name type="common">Chinese liver fluke</name>
    <dbReference type="NCBI Taxonomy" id="79923"/>
    <lineage>
        <taxon>Eukaryota</taxon>
        <taxon>Metazoa</taxon>
        <taxon>Spiralia</taxon>
        <taxon>Lophotrochozoa</taxon>
        <taxon>Platyhelminthes</taxon>
        <taxon>Trematoda</taxon>
        <taxon>Digenea</taxon>
        <taxon>Opisthorchiida</taxon>
        <taxon>Opisthorchiata</taxon>
        <taxon>Opisthorchiidae</taxon>
        <taxon>Clonorchis</taxon>
    </lineage>
</organism>
<comment type="caution">
    <text evidence="9">Lacks conserved residue(s) required for the propagation of feature annotation.</text>
</comment>
<dbReference type="PANTHER" id="PTHR11893:SF36">
    <property type="entry name" value="INNEXIN-5"/>
    <property type="match status" value="1"/>
</dbReference>
<dbReference type="EMBL" id="DF144258">
    <property type="protein sequence ID" value="GAA56440.1"/>
    <property type="molecule type" value="Genomic_DNA"/>
</dbReference>
<feature type="transmembrane region" description="Helical" evidence="9">
    <location>
        <begin position="325"/>
        <end position="349"/>
    </location>
</feature>
<dbReference type="GO" id="GO:0005921">
    <property type="term" value="C:gap junction"/>
    <property type="evidence" value="ECO:0007669"/>
    <property type="project" value="UniProtKB-UniRule"/>
</dbReference>
<dbReference type="InterPro" id="IPR000990">
    <property type="entry name" value="Innexin"/>
</dbReference>
<keyword evidence="4 9" id="KW-0812">Transmembrane</keyword>
<evidence type="ECO:0000256" key="3">
    <source>
        <dbReference type="ARBA" id="ARBA00022475"/>
    </source>
</evidence>
<evidence type="ECO:0000256" key="6">
    <source>
        <dbReference type="ARBA" id="ARBA00023065"/>
    </source>
</evidence>
<keyword evidence="8 9" id="KW-0407">Ion channel</keyword>
<evidence type="ECO:0000256" key="1">
    <source>
        <dbReference type="ARBA" id="ARBA00004651"/>
    </source>
</evidence>
<evidence type="ECO:0000256" key="5">
    <source>
        <dbReference type="ARBA" id="ARBA00022989"/>
    </source>
</evidence>
<proteinExistence type="inferred from homology"/>
<evidence type="ECO:0000256" key="4">
    <source>
        <dbReference type="ARBA" id="ARBA00022692"/>
    </source>
</evidence>
<comment type="function">
    <text evidence="9">Structural component of the gap junctions.</text>
</comment>
<dbReference type="PROSITE" id="PS51013">
    <property type="entry name" value="PANNEXIN"/>
    <property type="match status" value="1"/>
</dbReference>
<evidence type="ECO:0000256" key="8">
    <source>
        <dbReference type="ARBA" id="ARBA00023303"/>
    </source>
</evidence>
<dbReference type="PRINTS" id="PR01262">
    <property type="entry name" value="INNEXIN"/>
</dbReference>
<feature type="transmembrane region" description="Helical" evidence="9">
    <location>
        <begin position="236"/>
        <end position="257"/>
    </location>
</feature>
<keyword evidence="5 9" id="KW-1133">Transmembrane helix</keyword>
<gene>
    <name evidence="9" type="primary">inx</name>
    <name evidence="10" type="ORF">CLF_110893</name>
</gene>
<feature type="transmembrane region" description="Helical" evidence="9">
    <location>
        <begin position="54"/>
        <end position="75"/>
    </location>
</feature>
<dbReference type="AlphaFoldDB" id="G7YU10"/>
<accession>G7YU10</accession>
<comment type="subcellular location">
    <subcellularLocation>
        <location evidence="1 9">Cell membrane</location>
        <topology evidence="1 9">Multi-pass membrane protein</topology>
    </subcellularLocation>
</comment>
<dbReference type="GO" id="GO:0034220">
    <property type="term" value="P:monoatomic ion transmembrane transport"/>
    <property type="evidence" value="ECO:0007669"/>
    <property type="project" value="UniProtKB-KW"/>
</dbReference>
<dbReference type="Pfam" id="PF00876">
    <property type="entry name" value="Innexin"/>
    <property type="match status" value="1"/>
</dbReference>
<dbReference type="GO" id="GO:0005243">
    <property type="term" value="F:gap junction channel activity"/>
    <property type="evidence" value="ECO:0007669"/>
    <property type="project" value="TreeGrafter"/>
</dbReference>
<evidence type="ECO:0000313" key="10">
    <source>
        <dbReference type="EMBL" id="GAA56440.1"/>
    </source>
</evidence>
<reference key="2">
    <citation type="submission" date="2011-10" db="EMBL/GenBank/DDBJ databases">
        <title>The genome and transcriptome sequence of Clonorchis sinensis provide insights into the carcinogenic liver fluke.</title>
        <authorList>
            <person name="Wang X."/>
            <person name="Huang Y."/>
            <person name="Chen W."/>
            <person name="Liu H."/>
            <person name="Guo L."/>
            <person name="Chen Y."/>
            <person name="Luo F."/>
            <person name="Zhou W."/>
            <person name="Sun J."/>
            <person name="Mao Q."/>
            <person name="Liang P."/>
            <person name="Zhou C."/>
            <person name="Tian Y."/>
            <person name="Men J."/>
            <person name="Lv X."/>
            <person name="Huang L."/>
            <person name="Zhou J."/>
            <person name="Hu Y."/>
            <person name="Li R."/>
            <person name="Zhang F."/>
            <person name="Lei H."/>
            <person name="Li X."/>
            <person name="Hu X."/>
            <person name="Liang C."/>
            <person name="Xu J."/>
            <person name="Wu Z."/>
            <person name="Yu X."/>
        </authorList>
    </citation>
    <scope>NUCLEOTIDE SEQUENCE</scope>
    <source>
        <strain>Henan</strain>
    </source>
</reference>
<sequence length="485" mass="55077">MWSLPEADSPPQATNEIVETIMSFQLGLGFLDSLTSARSGAFSHLEDFADRLNHFFSCGLILMLAGVTMANVYFLRPISCTLPTAPENQFSQFAESVCWVRGTLAIHHTESMPVSRAEWDMMRSKSDISFYQWVPFCLSVQAMLFFMPHAIWQSLALYTMGENLESVLAKARSANIAEDSEKRTKFVESAAHQLFRLARQHQDHRSTRWARLQRRAASLPGGAICVPGKRMGNCVMVAYLFVKVLYFANALGQLFLIRTFLGFHGNLFTFGEKLVGTLTAKREWEESEFFPRQTYCPVEVRNLGTKSNLYTAICALPVNMFNEKIYIFLWLWIAVVAVVTALSLFVWIVRLGWQRCQTNFVREYLVLSVQSLLNEPGSEHSAECGACLVSEDDPELQHFIREFVRGDGTFLLRMLRTNAGDVVAGEILSKWWHLFVEYEKAECAMFEKQRLSSTESLPKKETFGIVEHEKSLMANGSAPKLPKFV</sequence>